<dbReference type="AlphaFoldDB" id="A0A941IQQ7"/>
<keyword evidence="3" id="KW-1185">Reference proteome</keyword>
<evidence type="ECO:0000313" key="3">
    <source>
        <dbReference type="Proteomes" id="UP000675781"/>
    </source>
</evidence>
<organism evidence="2 3">
    <name type="scientific">Actinospica durhamensis</name>
    <dbReference type="NCBI Taxonomy" id="1508375"/>
    <lineage>
        <taxon>Bacteria</taxon>
        <taxon>Bacillati</taxon>
        <taxon>Actinomycetota</taxon>
        <taxon>Actinomycetes</taxon>
        <taxon>Catenulisporales</taxon>
        <taxon>Actinospicaceae</taxon>
        <taxon>Actinospica</taxon>
    </lineage>
</organism>
<keyword evidence="1" id="KW-0732">Signal</keyword>
<feature type="signal peptide" evidence="1">
    <location>
        <begin position="1"/>
        <end position="27"/>
    </location>
</feature>
<comment type="caution">
    <text evidence="2">The sequence shown here is derived from an EMBL/GenBank/DDBJ whole genome shotgun (WGS) entry which is preliminary data.</text>
</comment>
<name>A0A941IQQ7_9ACTN</name>
<evidence type="ECO:0000256" key="1">
    <source>
        <dbReference type="SAM" id="SignalP"/>
    </source>
</evidence>
<reference evidence="2" key="1">
    <citation type="submission" date="2021-04" db="EMBL/GenBank/DDBJ databases">
        <title>Genome based classification of Actinospica acidithermotolerans sp. nov., an actinobacterium isolated from an Indonesian hot spring.</title>
        <authorList>
            <person name="Kusuma A.B."/>
            <person name="Putra K.E."/>
            <person name="Nafisah S."/>
            <person name="Loh J."/>
            <person name="Nouioui I."/>
            <person name="Goodfellow M."/>
        </authorList>
    </citation>
    <scope>NUCLEOTIDE SEQUENCE</scope>
    <source>
        <strain evidence="2">CSCA 57</strain>
    </source>
</reference>
<evidence type="ECO:0000313" key="2">
    <source>
        <dbReference type="EMBL" id="MBR7836519.1"/>
    </source>
</evidence>
<dbReference type="RefSeq" id="WP_212530994.1">
    <property type="nucleotide sequence ID" value="NZ_JAGSOG010000146.1"/>
</dbReference>
<accession>A0A941IQQ7</accession>
<feature type="chain" id="PRO_5039086695" evidence="1">
    <location>
        <begin position="28"/>
        <end position="157"/>
    </location>
</feature>
<dbReference type="Proteomes" id="UP000675781">
    <property type="component" value="Unassembled WGS sequence"/>
</dbReference>
<sequence length="157" mass="15501">MMTRTSRWLKWAGAATVLLAAAPIAYADAARHTGSPSSGAVSPGPDSASARAAGCAADADDFAGAYLVAEATGPAGLTGEELDLHADGSVSVFSFGRAAATGAWHADGGALTWTVDGVSYASRPGLVACADQAHAGQVTGFTAAAADGSDSLTLQRF</sequence>
<dbReference type="EMBL" id="JAGSOG010000146">
    <property type="protein sequence ID" value="MBR7836519.1"/>
    <property type="molecule type" value="Genomic_DNA"/>
</dbReference>
<gene>
    <name evidence="2" type="ORF">KDL01_24790</name>
</gene>
<proteinExistence type="predicted"/>
<protein>
    <submittedName>
        <fullName evidence="2">Uncharacterized protein</fullName>
    </submittedName>
</protein>